<evidence type="ECO:0000256" key="7">
    <source>
        <dbReference type="ARBA" id="ARBA00023242"/>
    </source>
</evidence>
<evidence type="ECO:0000256" key="9">
    <source>
        <dbReference type="SAM" id="MobiDB-lite"/>
    </source>
</evidence>
<feature type="non-terminal residue" evidence="12">
    <location>
        <position position="1"/>
    </location>
</feature>
<sequence>CSEGSTIHPFPVSNFGTFDQSVGFRLEDAVNLSGNCAVFDSAKVSRQEVPSDRDLIIGTSDKTPTSFTNYPSTNQVESPRLQLEKGQETNLVSIPSGNTENWGESNMADGSPKTDISTDADTDEKSQRVSQVVGLSFDIFIVVNGLVASLTFYDLQFDRGKSSIVAVSDSSDRSKSNLDQKTLRRLAQNREAARKSRLRKKAYVQQLESSRLKLTQLEQELQRARQQGIFISSSGDQSHSMGGNGAMAFDVEYARWLEEQNRQINELRTAVNSHASDAELRIIVDGVMAHYDEIFRLKSNAAKADVFHLLSGMWKTPAERCFLWLGGFRSSELLKLLVNQLEPLTEQQLVGIGNLQQSSQQAEDALSQGMEALQQSLAETLSTGSLGSSGSSGNVANYMGQMAMAMGKLGTLEGFIRQADNLRQQTLQQMHRILTTRQSARALLAIHDYFSRLRALSSLWLARPRE</sequence>
<feature type="compositionally biased region" description="Polar residues" evidence="9">
    <location>
        <begin position="94"/>
        <end position="104"/>
    </location>
</feature>
<dbReference type="SMART" id="SM00338">
    <property type="entry name" value="BRLZ"/>
    <property type="match status" value="1"/>
</dbReference>
<reference evidence="12 13" key="1">
    <citation type="journal article" date="2019" name="Genome Biol. Evol.">
        <title>Insights into the evolution of the New World diploid cottons (Gossypium, subgenus Houzingenia) based on genome sequencing.</title>
        <authorList>
            <person name="Grover C.E."/>
            <person name="Arick M.A. 2nd"/>
            <person name="Thrash A."/>
            <person name="Conover J.L."/>
            <person name="Sanders W.S."/>
            <person name="Peterson D.G."/>
            <person name="Frelichowski J.E."/>
            <person name="Scheffler J.A."/>
            <person name="Scheffler B.E."/>
            <person name="Wendel J.F."/>
        </authorList>
    </citation>
    <scope>NUCLEOTIDE SEQUENCE [LARGE SCALE GENOMIC DNA]</scope>
    <source>
        <strain evidence="12">8</strain>
        <tissue evidence="12">Leaf</tissue>
    </source>
</reference>
<organism evidence="12 13">
    <name type="scientific">Gossypium raimondii</name>
    <name type="common">Peruvian cotton</name>
    <name type="synonym">Gossypium klotzschianum subsp. raimondii</name>
    <dbReference type="NCBI Taxonomy" id="29730"/>
    <lineage>
        <taxon>Eukaryota</taxon>
        <taxon>Viridiplantae</taxon>
        <taxon>Streptophyta</taxon>
        <taxon>Embryophyta</taxon>
        <taxon>Tracheophyta</taxon>
        <taxon>Spermatophyta</taxon>
        <taxon>Magnoliopsida</taxon>
        <taxon>eudicotyledons</taxon>
        <taxon>Gunneridae</taxon>
        <taxon>Pentapetalae</taxon>
        <taxon>rosids</taxon>
        <taxon>malvids</taxon>
        <taxon>Malvales</taxon>
        <taxon>Malvaceae</taxon>
        <taxon>Malvoideae</taxon>
        <taxon>Gossypium</taxon>
    </lineage>
</organism>
<feature type="region of interest" description="Disordered" evidence="9">
    <location>
        <begin position="94"/>
        <end position="124"/>
    </location>
</feature>
<comment type="subcellular location">
    <subcellularLocation>
        <location evidence="1">Nucleus</location>
    </subcellularLocation>
</comment>
<dbReference type="FunFam" id="1.20.5.170:FF:000019">
    <property type="entry name" value="BZIP family transcription factor"/>
    <property type="match status" value="1"/>
</dbReference>
<dbReference type="PANTHER" id="PTHR45693">
    <property type="entry name" value="TRANSCRIPTION FACTOR TGA9"/>
    <property type="match status" value="1"/>
</dbReference>
<dbReference type="PROSITE" id="PS00036">
    <property type="entry name" value="BZIP_BASIC"/>
    <property type="match status" value="1"/>
</dbReference>
<evidence type="ECO:0000256" key="6">
    <source>
        <dbReference type="ARBA" id="ARBA00023163"/>
    </source>
</evidence>
<keyword evidence="7" id="KW-0539">Nucleus</keyword>
<keyword evidence="8" id="KW-0175">Coiled coil</keyword>
<dbReference type="AlphaFoldDB" id="A0A7J8QFD3"/>
<dbReference type="PROSITE" id="PS50217">
    <property type="entry name" value="BZIP"/>
    <property type="match status" value="1"/>
</dbReference>
<evidence type="ECO:0000256" key="4">
    <source>
        <dbReference type="ARBA" id="ARBA00023125"/>
    </source>
</evidence>
<feature type="coiled-coil region" evidence="8">
    <location>
        <begin position="200"/>
        <end position="227"/>
    </location>
</feature>
<proteinExistence type="inferred from homology"/>
<dbReference type="GO" id="GO:0000976">
    <property type="term" value="F:transcription cis-regulatory region binding"/>
    <property type="evidence" value="ECO:0007669"/>
    <property type="project" value="UniProtKB-ARBA"/>
</dbReference>
<dbReference type="CDD" id="cd14708">
    <property type="entry name" value="bZIP_HBP1b-like"/>
    <property type="match status" value="1"/>
</dbReference>
<evidence type="ECO:0000256" key="5">
    <source>
        <dbReference type="ARBA" id="ARBA00023159"/>
    </source>
</evidence>
<dbReference type="InterPro" id="IPR004827">
    <property type="entry name" value="bZIP"/>
</dbReference>
<comment type="similarity">
    <text evidence="2">Belongs to the bZIP family.</text>
</comment>
<name>A0A7J8QFD3_GOSRA</name>
<evidence type="ECO:0000313" key="13">
    <source>
        <dbReference type="Proteomes" id="UP000593578"/>
    </source>
</evidence>
<comment type="caution">
    <text evidence="12">The sequence shown here is derived from an EMBL/GenBank/DDBJ whole genome shotgun (WGS) entry which is preliminary data.</text>
</comment>
<evidence type="ECO:0000259" key="11">
    <source>
        <dbReference type="PROSITE" id="PS51806"/>
    </source>
</evidence>
<keyword evidence="6" id="KW-0804">Transcription</keyword>
<dbReference type="Gene3D" id="1.20.5.170">
    <property type="match status" value="1"/>
</dbReference>
<dbReference type="InterPro" id="IPR025422">
    <property type="entry name" value="TGA_domain"/>
</dbReference>
<protein>
    <recommendedName>
        <fullName evidence="14">DOG1 domain-containing protein</fullName>
    </recommendedName>
</protein>
<dbReference type="PROSITE" id="PS51806">
    <property type="entry name" value="DOG1"/>
    <property type="match status" value="1"/>
</dbReference>
<evidence type="ECO:0000313" key="12">
    <source>
        <dbReference type="EMBL" id="MBA0600275.1"/>
    </source>
</evidence>
<evidence type="ECO:0000256" key="3">
    <source>
        <dbReference type="ARBA" id="ARBA00023015"/>
    </source>
</evidence>
<accession>A0A7J8QFD3</accession>
<dbReference type="EMBL" id="JABEZZ010000011">
    <property type="protein sequence ID" value="MBA0600275.1"/>
    <property type="molecule type" value="Genomic_DNA"/>
</dbReference>
<evidence type="ECO:0000256" key="2">
    <source>
        <dbReference type="ARBA" id="ARBA00007163"/>
    </source>
</evidence>
<feature type="domain" description="DOG1" evidence="11">
    <location>
        <begin position="246"/>
        <end position="463"/>
    </location>
</feature>
<keyword evidence="4" id="KW-0238">DNA-binding</keyword>
<evidence type="ECO:0000256" key="8">
    <source>
        <dbReference type="SAM" id="Coils"/>
    </source>
</evidence>
<dbReference type="PANTHER" id="PTHR45693:SF46">
    <property type="entry name" value="TRANSCRIPTION FACTOR TGA2-RELATED"/>
    <property type="match status" value="1"/>
</dbReference>
<evidence type="ECO:0008006" key="14">
    <source>
        <dbReference type="Google" id="ProtNLM"/>
    </source>
</evidence>
<feature type="domain" description="BZIP" evidence="10">
    <location>
        <begin position="179"/>
        <end position="223"/>
    </location>
</feature>
<dbReference type="SUPFAM" id="SSF57959">
    <property type="entry name" value="Leucine zipper domain"/>
    <property type="match status" value="1"/>
</dbReference>
<evidence type="ECO:0000259" key="10">
    <source>
        <dbReference type="PROSITE" id="PS50217"/>
    </source>
</evidence>
<dbReference type="GO" id="GO:0005634">
    <property type="term" value="C:nucleus"/>
    <property type="evidence" value="ECO:0007669"/>
    <property type="project" value="UniProtKB-SubCell"/>
</dbReference>
<dbReference type="Pfam" id="PF00170">
    <property type="entry name" value="bZIP_1"/>
    <property type="match status" value="1"/>
</dbReference>
<dbReference type="InterPro" id="IPR046347">
    <property type="entry name" value="bZIP_sf"/>
</dbReference>
<evidence type="ECO:0000256" key="1">
    <source>
        <dbReference type="ARBA" id="ARBA00004123"/>
    </source>
</evidence>
<dbReference type="GO" id="GO:0003700">
    <property type="term" value="F:DNA-binding transcription factor activity"/>
    <property type="evidence" value="ECO:0007669"/>
    <property type="project" value="InterPro"/>
</dbReference>
<dbReference type="Pfam" id="PF14144">
    <property type="entry name" value="DOG1"/>
    <property type="match status" value="1"/>
</dbReference>
<dbReference type="GO" id="GO:0006351">
    <property type="term" value="P:DNA-templated transcription"/>
    <property type="evidence" value="ECO:0007669"/>
    <property type="project" value="InterPro"/>
</dbReference>
<gene>
    <name evidence="12" type="ORF">Gorai_006469</name>
</gene>
<dbReference type="Proteomes" id="UP000593578">
    <property type="component" value="Unassembled WGS sequence"/>
</dbReference>
<feature type="region of interest" description="Disordered" evidence="9">
    <location>
        <begin position="55"/>
        <end position="79"/>
    </location>
</feature>
<feature type="compositionally biased region" description="Polar residues" evidence="9">
    <location>
        <begin position="60"/>
        <end position="77"/>
    </location>
</feature>
<keyword evidence="3" id="KW-0805">Transcription regulation</keyword>
<keyword evidence="5" id="KW-0010">Activator</keyword>